<evidence type="ECO:0000256" key="5">
    <source>
        <dbReference type="ARBA" id="ARBA00023315"/>
    </source>
</evidence>
<proteinExistence type="inferred from homology"/>
<dbReference type="EMBL" id="UOEK01000497">
    <property type="protein sequence ID" value="VAW08827.1"/>
    <property type="molecule type" value="Genomic_DNA"/>
</dbReference>
<evidence type="ECO:0000256" key="4">
    <source>
        <dbReference type="ARBA" id="ARBA00023098"/>
    </source>
</evidence>
<evidence type="ECO:0000259" key="6">
    <source>
        <dbReference type="Pfam" id="PF00108"/>
    </source>
</evidence>
<dbReference type="PIRSF" id="PIRSF000429">
    <property type="entry name" value="Ac-CoA_Ac_transf"/>
    <property type="match status" value="1"/>
</dbReference>
<dbReference type="CDD" id="cd00751">
    <property type="entry name" value="thiolase"/>
    <property type="match status" value="1"/>
</dbReference>
<dbReference type="GO" id="GO:0003988">
    <property type="term" value="F:acetyl-CoA C-acyltransferase activity"/>
    <property type="evidence" value="ECO:0007669"/>
    <property type="project" value="UniProtKB-EC"/>
</dbReference>
<dbReference type="FunFam" id="3.40.47.10:FF:000011">
    <property type="entry name" value="3-ketoacyl-CoA thiolase"/>
    <property type="match status" value="1"/>
</dbReference>
<dbReference type="AlphaFoldDB" id="A0A3B0T665"/>
<dbReference type="InterPro" id="IPR016039">
    <property type="entry name" value="Thiolase-like"/>
</dbReference>
<feature type="domain" description="Thiolase C-terminal" evidence="7">
    <location>
        <begin position="228"/>
        <end position="367"/>
    </location>
</feature>
<evidence type="ECO:0000256" key="2">
    <source>
        <dbReference type="ARBA" id="ARBA00022490"/>
    </source>
</evidence>
<dbReference type="InterPro" id="IPR050521">
    <property type="entry name" value="3-ketoacyl-CoA_Thiolase"/>
</dbReference>
<organism evidence="8">
    <name type="scientific">hydrothermal vent metagenome</name>
    <dbReference type="NCBI Taxonomy" id="652676"/>
    <lineage>
        <taxon>unclassified sequences</taxon>
        <taxon>metagenomes</taxon>
        <taxon>ecological metagenomes</taxon>
    </lineage>
</organism>
<dbReference type="GO" id="GO:0006629">
    <property type="term" value="P:lipid metabolic process"/>
    <property type="evidence" value="ECO:0007669"/>
    <property type="project" value="UniProtKB-KW"/>
</dbReference>
<dbReference type="PANTHER" id="PTHR42689:SF1">
    <property type="entry name" value="ACETYL-COA ACYLTRANSFERASE FADA2 (3-KETOACYL-COA THIOLASE) (BETA-KETOTHIOLASE)-RELATED"/>
    <property type="match status" value="1"/>
</dbReference>
<dbReference type="NCBIfam" id="TIGR01930">
    <property type="entry name" value="AcCoA-C-Actrans"/>
    <property type="match status" value="1"/>
</dbReference>
<keyword evidence="3 8" id="KW-0808">Transferase</keyword>
<dbReference type="SUPFAM" id="SSF53901">
    <property type="entry name" value="Thiolase-like"/>
    <property type="match status" value="2"/>
</dbReference>
<protein>
    <submittedName>
        <fullName evidence="8">3-ketoacyl-CoA thiolase</fullName>
        <ecNumber evidence="8">2.3.1.16</ecNumber>
    </submittedName>
</protein>
<dbReference type="InterPro" id="IPR020616">
    <property type="entry name" value="Thiolase_N"/>
</dbReference>
<gene>
    <name evidence="8" type="ORF">MNBD_ACTINO02-3278</name>
</gene>
<comment type="similarity">
    <text evidence="1">Belongs to the thiolase-like superfamily. Thiolase family.</text>
</comment>
<dbReference type="Pfam" id="PF00108">
    <property type="entry name" value="Thiolase_N"/>
    <property type="match status" value="1"/>
</dbReference>
<keyword evidence="4" id="KW-0443">Lipid metabolism</keyword>
<dbReference type="Gene3D" id="3.40.47.10">
    <property type="match status" value="1"/>
</dbReference>
<dbReference type="PANTHER" id="PTHR42689">
    <property type="entry name" value="ACETYL-COA ACYLTRANSFERASE FADA2 (3-KETOACYL-COA THIOLASE) (BETA-KETOTHIOLASE)-RELATED"/>
    <property type="match status" value="1"/>
</dbReference>
<keyword evidence="2" id="KW-0963">Cytoplasm</keyword>
<feature type="domain" description="Thiolase N-terminal" evidence="6">
    <location>
        <begin position="3"/>
        <end position="220"/>
    </location>
</feature>
<dbReference type="InterPro" id="IPR020617">
    <property type="entry name" value="Thiolase_C"/>
</dbReference>
<sequence length="367" mass="39356">EISGPNIAREIGLSIGLPYSVDAFSVSRACATSTQSVVSAAQQILAGDADVVIAGGADTLSRPPMTYQDNLVDAMMRANAAKDIQSRIKAFAKVRPRDLAPNPPAIAERTTGETMGESAEKMARENGISREAQDAFALRSHEYAAAAWDEGIYDDEVMSFPVPPEYRTVVARDNIPRPDSTLEKLASLRPVFDRRYGTVTAGNSSPLTDGASAVILMEEQTAQRLGFTAKAVIRSWSFASINPGWQLLMGPSFATPRALDRAGMTLKDIDIIDMHEAFAAQILSNVQAFESKSWAKKYLDRDTPIGAIDMDRFNIYGGSLSLGHPFGATGTRQILTVANELDRRGSGTALITQCAAGGIGAALVLER</sequence>
<reference evidence="8" key="1">
    <citation type="submission" date="2018-06" db="EMBL/GenBank/DDBJ databases">
        <authorList>
            <person name="Zhirakovskaya E."/>
        </authorList>
    </citation>
    <scope>NUCLEOTIDE SEQUENCE</scope>
</reference>
<dbReference type="GO" id="GO:0005829">
    <property type="term" value="C:cytosol"/>
    <property type="evidence" value="ECO:0007669"/>
    <property type="project" value="TreeGrafter"/>
</dbReference>
<evidence type="ECO:0000313" key="8">
    <source>
        <dbReference type="EMBL" id="VAW08827.1"/>
    </source>
</evidence>
<dbReference type="EC" id="2.3.1.16" evidence="8"/>
<evidence type="ECO:0000256" key="3">
    <source>
        <dbReference type="ARBA" id="ARBA00022679"/>
    </source>
</evidence>
<dbReference type="Pfam" id="PF02803">
    <property type="entry name" value="Thiolase_C"/>
    <property type="match status" value="1"/>
</dbReference>
<dbReference type="PROSITE" id="PS00737">
    <property type="entry name" value="THIOLASE_2"/>
    <property type="match status" value="1"/>
</dbReference>
<dbReference type="InterPro" id="IPR020613">
    <property type="entry name" value="Thiolase_CS"/>
</dbReference>
<feature type="non-terminal residue" evidence="8">
    <location>
        <position position="1"/>
    </location>
</feature>
<accession>A0A3B0T665</accession>
<evidence type="ECO:0000259" key="7">
    <source>
        <dbReference type="Pfam" id="PF02803"/>
    </source>
</evidence>
<name>A0A3B0T665_9ZZZZ</name>
<evidence type="ECO:0000256" key="1">
    <source>
        <dbReference type="ARBA" id="ARBA00010982"/>
    </source>
</evidence>
<keyword evidence="5 8" id="KW-0012">Acyltransferase</keyword>
<dbReference type="InterPro" id="IPR002155">
    <property type="entry name" value="Thiolase"/>
</dbReference>